<dbReference type="OrthoDB" id="9800846at2"/>
<evidence type="ECO:0000259" key="1">
    <source>
        <dbReference type="Pfam" id="PF05523"/>
    </source>
</evidence>
<keyword evidence="3" id="KW-1185">Reference proteome</keyword>
<accession>A4C8J0</accession>
<reference evidence="2 3" key="1">
    <citation type="submission" date="2006-02" db="EMBL/GenBank/DDBJ databases">
        <authorList>
            <person name="Moran M.A."/>
            <person name="Kjelleberg S."/>
            <person name="Egan S."/>
            <person name="Saunders N."/>
            <person name="Thomas T."/>
            <person name="Ferriera S."/>
            <person name="Johnson J."/>
            <person name="Kravitz S."/>
            <person name="Halpern A."/>
            <person name="Remington K."/>
            <person name="Beeson K."/>
            <person name="Tran B."/>
            <person name="Rogers Y.-H."/>
            <person name="Friedman R."/>
            <person name="Venter J.C."/>
        </authorList>
    </citation>
    <scope>NUCLEOTIDE SEQUENCE [LARGE SCALE GENOMIC DNA]</scope>
    <source>
        <strain evidence="2 3">D2</strain>
    </source>
</reference>
<organism evidence="2 3">
    <name type="scientific">Pseudoalteromonas tunicata D2</name>
    <dbReference type="NCBI Taxonomy" id="87626"/>
    <lineage>
        <taxon>Bacteria</taxon>
        <taxon>Pseudomonadati</taxon>
        <taxon>Pseudomonadota</taxon>
        <taxon>Gammaproteobacteria</taxon>
        <taxon>Alteromonadales</taxon>
        <taxon>Pseudoalteromonadaceae</taxon>
        <taxon>Pseudoalteromonas</taxon>
    </lineage>
</organism>
<dbReference type="Pfam" id="PF05523">
    <property type="entry name" value="FdtA"/>
    <property type="match status" value="1"/>
</dbReference>
<sequence>MSLINFIDIKSLGDSRGDLISLEENGNIPFSIKRVYYIFNTEQGVARGFHAHKALRQVAFCIAGQCEFILDDGKNRQTVLLDSPTKGILIEHMQWREMHNFSEGCILMVIASEHYDESDYIRDYEQFLREVNQ</sequence>
<dbReference type="STRING" id="87626.PTD2_07674"/>
<evidence type="ECO:0000313" key="3">
    <source>
        <dbReference type="Proteomes" id="UP000006201"/>
    </source>
</evidence>
<comment type="caution">
    <text evidence="2">The sequence shown here is derived from an EMBL/GenBank/DDBJ whole genome shotgun (WGS) entry which is preliminary data.</text>
</comment>
<dbReference type="InterPro" id="IPR011051">
    <property type="entry name" value="RmlC_Cupin_sf"/>
</dbReference>
<dbReference type="InterPro" id="IPR008894">
    <property type="entry name" value="QdtA_cupin_dom"/>
</dbReference>
<dbReference type="HOGENOM" id="CLU_127501_0_0_6"/>
<protein>
    <submittedName>
        <fullName evidence="2">WblP protein</fullName>
    </submittedName>
</protein>
<feature type="domain" description="Sugar 3,4-ketoisomerase QdtA cupin" evidence="1">
    <location>
        <begin position="5"/>
        <end position="131"/>
    </location>
</feature>
<gene>
    <name evidence="2" type="ORF">PTD2_07674</name>
</gene>
<dbReference type="Proteomes" id="UP000006201">
    <property type="component" value="Unassembled WGS sequence"/>
</dbReference>
<proteinExistence type="predicted"/>
<evidence type="ECO:0000313" key="2">
    <source>
        <dbReference type="EMBL" id="EAR28905.1"/>
    </source>
</evidence>
<dbReference type="EMBL" id="AAOH01000003">
    <property type="protein sequence ID" value="EAR28905.1"/>
    <property type="molecule type" value="Genomic_DNA"/>
</dbReference>
<dbReference type="AlphaFoldDB" id="A4C8J0"/>
<dbReference type="RefSeq" id="WP_009838167.1">
    <property type="nucleotide sequence ID" value="NZ_AAOH01000003.1"/>
</dbReference>
<dbReference type="Gene3D" id="2.60.120.10">
    <property type="entry name" value="Jelly Rolls"/>
    <property type="match status" value="1"/>
</dbReference>
<dbReference type="SUPFAM" id="SSF51182">
    <property type="entry name" value="RmlC-like cupins"/>
    <property type="match status" value="1"/>
</dbReference>
<dbReference type="CDD" id="cd20292">
    <property type="entry name" value="cupin_QdtA-like"/>
    <property type="match status" value="1"/>
</dbReference>
<name>A4C8J0_9GAMM</name>
<dbReference type="eggNOG" id="COG1898">
    <property type="taxonomic scope" value="Bacteria"/>
</dbReference>
<dbReference type="InterPro" id="IPR014710">
    <property type="entry name" value="RmlC-like_jellyroll"/>
</dbReference>